<protein>
    <submittedName>
        <fullName evidence="1">Uncharacterized protein</fullName>
    </submittedName>
</protein>
<reference evidence="2" key="1">
    <citation type="journal article" date="2011" name="Nat. Genet.">
        <title>The Arabidopsis lyrata genome sequence and the basis of rapid genome size change.</title>
        <authorList>
            <person name="Hu T.T."/>
            <person name="Pattyn P."/>
            <person name="Bakker E.G."/>
            <person name="Cao J."/>
            <person name="Cheng J.-F."/>
            <person name="Clark R.M."/>
            <person name="Fahlgren N."/>
            <person name="Fawcett J.A."/>
            <person name="Grimwood J."/>
            <person name="Gundlach H."/>
            <person name="Haberer G."/>
            <person name="Hollister J.D."/>
            <person name="Ossowski S."/>
            <person name="Ottilar R.P."/>
            <person name="Salamov A.A."/>
            <person name="Schneeberger K."/>
            <person name="Spannagl M."/>
            <person name="Wang X."/>
            <person name="Yang L."/>
            <person name="Nasrallah M.E."/>
            <person name="Bergelson J."/>
            <person name="Carrington J.C."/>
            <person name="Gaut B.S."/>
            <person name="Schmutz J."/>
            <person name="Mayer K.F.X."/>
            <person name="Van de Peer Y."/>
            <person name="Grigoriev I.V."/>
            <person name="Nordborg M."/>
            <person name="Weigel D."/>
            <person name="Guo Y.-L."/>
        </authorList>
    </citation>
    <scope>NUCLEOTIDE SEQUENCE [LARGE SCALE GENOMIC DNA]</scope>
    <source>
        <strain evidence="2">cv. MN47</strain>
    </source>
</reference>
<sequence length="56" mass="6346">MKFFSDQNLSYADILLPHEARARIEVSVLNLVPNSRCSGFLKIWGIKLKILVGTDQ</sequence>
<gene>
    <name evidence="1" type="ORF">ARALYDRAFT_905561</name>
</gene>
<name>D7LNS6_ARALL</name>
<dbReference type="Proteomes" id="UP000008694">
    <property type="component" value="Unassembled WGS sequence"/>
</dbReference>
<organism evidence="2">
    <name type="scientific">Arabidopsis lyrata subsp. lyrata</name>
    <name type="common">Lyre-leaved rock-cress</name>
    <dbReference type="NCBI Taxonomy" id="81972"/>
    <lineage>
        <taxon>Eukaryota</taxon>
        <taxon>Viridiplantae</taxon>
        <taxon>Streptophyta</taxon>
        <taxon>Embryophyta</taxon>
        <taxon>Tracheophyta</taxon>
        <taxon>Spermatophyta</taxon>
        <taxon>Magnoliopsida</taxon>
        <taxon>eudicotyledons</taxon>
        <taxon>Gunneridae</taxon>
        <taxon>Pentapetalae</taxon>
        <taxon>rosids</taxon>
        <taxon>malvids</taxon>
        <taxon>Brassicales</taxon>
        <taxon>Brassicaceae</taxon>
        <taxon>Camelineae</taxon>
        <taxon>Arabidopsis</taxon>
    </lineage>
</organism>
<dbReference type="STRING" id="81972.D7LNS6"/>
<dbReference type="AlphaFoldDB" id="D7LNS6"/>
<keyword evidence="2" id="KW-1185">Reference proteome</keyword>
<accession>D7LNS6</accession>
<dbReference type="HOGENOM" id="CLU_3016962_0_0_1"/>
<dbReference type="Gramene" id="scaffold_501265.1">
    <property type="protein sequence ID" value="scaffold_501265.1"/>
    <property type="gene ID" value="scaffold_501265.1"/>
</dbReference>
<dbReference type="eggNOG" id="KOG2795">
    <property type="taxonomic scope" value="Eukaryota"/>
</dbReference>
<evidence type="ECO:0000313" key="2">
    <source>
        <dbReference type="Proteomes" id="UP000008694"/>
    </source>
</evidence>
<evidence type="ECO:0000313" key="1">
    <source>
        <dbReference type="EMBL" id="EFH51924.1"/>
    </source>
</evidence>
<dbReference type="EMBL" id="GL348717">
    <property type="protein sequence ID" value="EFH51924.1"/>
    <property type="molecule type" value="Genomic_DNA"/>
</dbReference>
<proteinExistence type="predicted"/>